<organism evidence="2 3">
    <name type="scientific">Flemingia macrophylla</name>
    <dbReference type="NCBI Taxonomy" id="520843"/>
    <lineage>
        <taxon>Eukaryota</taxon>
        <taxon>Viridiplantae</taxon>
        <taxon>Streptophyta</taxon>
        <taxon>Embryophyta</taxon>
        <taxon>Tracheophyta</taxon>
        <taxon>Spermatophyta</taxon>
        <taxon>Magnoliopsida</taxon>
        <taxon>eudicotyledons</taxon>
        <taxon>Gunneridae</taxon>
        <taxon>Pentapetalae</taxon>
        <taxon>rosids</taxon>
        <taxon>fabids</taxon>
        <taxon>Fabales</taxon>
        <taxon>Fabaceae</taxon>
        <taxon>Papilionoideae</taxon>
        <taxon>50 kb inversion clade</taxon>
        <taxon>NPAAA clade</taxon>
        <taxon>indigoferoid/millettioid clade</taxon>
        <taxon>Phaseoleae</taxon>
        <taxon>Flemingia</taxon>
    </lineage>
</organism>
<protein>
    <recommendedName>
        <fullName evidence="1">BAH domain-containing protein</fullName>
    </recommendedName>
</protein>
<evidence type="ECO:0000313" key="2">
    <source>
        <dbReference type="EMBL" id="KAL2332433.1"/>
    </source>
</evidence>
<dbReference type="EMBL" id="JBGMDY010000006">
    <property type="protein sequence ID" value="KAL2332433.1"/>
    <property type="molecule type" value="Genomic_DNA"/>
</dbReference>
<dbReference type="Proteomes" id="UP001603857">
    <property type="component" value="Unassembled WGS sequence"/>
</dbReference>
<dbReference type="AlphaFoldDB" id="A0ABD1MA76"/>
<dbReference type="PROSITE" id="PS51038">
    <property type="entry name" value="BAH"/>
    <property type="match status" value="1"/>
</dbReference>
<dbReference type="InterPro" id="IPR001025">
    <property type="entry name" value="BAH_dom"/>
</dbReference>
<dbReference type="PANTHER" id="PTHR47073">
    <property type="entry name" value="PROTEIN ANTI-SILENCING 1"/>
    <property type="match status" value="1"/>
</dbReference>
<dbReference type="PANTHER" id="PTHR47073:SF5">
    <property type="entry name" value="BAH DOMAIN PROTEIN"/>
    <property type="match status" value="1"/>
</dbReference>
<dbReference type="InterPro" id="IPR043151">
    <property type="entry name" value="BAH_sf"/>
</dbReference>
<evidence type="ECO:0000259" key="1">
    <source>
        <dbReference type="PROSITE" id="PS51038"/>
    </source>
</evidence>
<dbReference type="Pfam" id="PF01426">
    <property type="entry name" value="BAH"/>
    <property type="match status" value="1"/>
</dbReference>
<evidence type="ECO:0000313" key="3">
    <source>
        <dbReference type="Proteomes" id="UP001603857"/>
    </source>
</evidence>
<sequence>MPPPSDGGSVDFKWGRKSGVRVGNDDVQHYESFVLEGVEYFVYDCVYLQTAGFVETSIARLLNLYETPAREKMAKVVWYFRPVEIRRYLGQYLPRWDELFLASGDGAKGASNDVPLESILGKCKVVCSSKDERNPKPSETDMKMADYFFNCTFDVVRRVIIDNFPNEIHGVKVEQFFNRNGDEKTNSHLHVGTNMRPKVVNKTRIDPCTISHCQVNDKAKVRTSENILSKQTPDYFPYKKRKIAEEKPTIGQSSKIPNEEEIDKVELRQNERVKTYNKVIDVVKRPDAEKRRWFKKMVSFLYVY</sequence>
<gene>
    <name evidence="2" type="ORF">Fmac_020014</name>
</gene>
<feature type="domain" description="BAH" evidence="1">
    <location>
        <begin position="38"/>
        <end position="164"/>
    </location>
</feature>
<dbReference type="FunFam" id="2.30.30.490:FF:000017">
    <property type="entry name" value="Bromo-adjacent homology (BAH) domain-containing protein"/>
    <property type="match status" value="1"/>
</dbReference>
<comment type="caution">
    <text evidence="2">The sequence shown here is derived from an EMBL/GenBank/DDBJ whole genome shotgun (WGS) entry which is preliminary data.</text>
</comment>
<dbReference type="Gene3D" id="2.30.30.490">
    <property type="match status" value="1"/>
</dbReference>
<keyword evidence="3" id="KW-1185">Reference proteome</keyword>
<proteinExistence type="predicted"/>
<reference evidence="2 3" key="1">
    <citation type="submission" date="2024-08" db="EMBL/GenBank/DDBJ databases">
        <title>Insights into the chromosomal genome structure of Flemingia macrophylla.</title>
        <authorList>
            <person name="Ding Y."/>
            <person name="Zhao Y."/>
            <person name="Bi W."/>
            <person name="Wu M."/>
            <person name="Zhao G."/>
            <person name="Gong Y."/>
            <person name="Li W."/>
            <person name="Zhang P."/>
        </authorList>
    </citation>
    <scope>NUCLEOTIDE SEQUENCE [LARGE SCALE GENOMIC DNA]</scope>
    <source>
        <strain evidence="2">DYQJB</strain>
        <tissue evidence="2">Leaf</tissue>
    </source>
</reference>
<name>A0ABD1MA76_9FABA</name>
<accession>A0ABD1MA76</accession>